<evidence type="ECO:0000313" key="2">
    <source>
        <dbReference type="EMBL" id="MPN40292.1"/>
    </source>
</evidence>
<protein>
    <submittedName>
        <fullName evidence="2">Uncharacterized protein</fullName>
    </submittedName>
</protein>
<reference evidence="2" key="1">
    <citation type="submission" date="2019-08" db="EMBL/GenBank/DDBJ databases">
        <authorList>
            <person name="Kucharzyk K."/>
            <person name="Murdoch R.W."/>
            <person name="Higgins S."/>
            <person name="Loffler F."/>
        </authorList>
    </citation>
    <scope>NUCLEOTIDE SEQUENCE</scope>
</reference>
<comment type="caution">
    <text evidence="2">The sequence shown here is derived from an EMBL/GenBank/DDBJ whole genome shotgun (WGS) entry which is preliminary data.</text>
</comment>
<organism evidence="2">
    <name type="scientific">bioreactor metagenome</name>
    <dbReference type="NCBI Taxonomy" id="1076179"/>
    <lineage>
        <taxon>unclassified sequences</taxon>
        <taxon>metagenomes</taxon>
        <taxon>ecological metagenomes</taxon>
    </lineage>
</organism>
<evidence type="ECO:0000256" key="1">
    <source>
        <dbReference type="SAM" id="Phobius"/>
    </source>
</evidence>
<keyword evidence="1" id="KW-0472">Membrane</keyword>
<gene>
    <name evidence="2" type="ORF">SDC9_187828</name>
</gene>
<proteinExistence type="predicted"/>
<dbReference type="AlphaFoldDB" id="A0A645HPA2"/>
<sequence length="102" mass="10690">MVTSAEDDIILTMVVAIPKPIRATASSMAATLISMEVSGPFALNWLITMMVWAGAVAAAMAPSMMDSFWSNPQSISTVATSMIAPNASAQAMMMGAMPTFLK</sequence>
<keyword evidence="1" id="KW-0812">Transmembrane</keyword>
<feature type="transmembrane region" description="Helical" evidence="1">
    <location>
        <begin position="42"/>
        <end position="61"/>
    </location>
</feature>
<dbReference type="EMBL" id="VSSQ01096613">
    <property type="protein sequence ID" value="MPN40292.1"/>
    <property type="molecule type" value="Genomic_DNA"/>
</dbReference>
<keyword evidence="1" id="KW-1133">Transmembrane helix</keyword>
<name>A0A645HPA2_9ZZZZ</name>
<accession>A0A645HPA2</accession>